<dbReference type="GO" id="GO:0003723">
    <property type="term" value="F:RNA binding"/>
    <property type="evidence" value="ECO:0007669"/>
    <property type="project" value="UniProtKB-KW"/>
</dbReference>
<dbReference type="Pfam" id="PF00849">
    <property type="entry name" value="PseudoU_synth_2"/>
    <property type="match status" value="1"/>
</dbReference>
<dbReference type="InterPro" id="IPR050343">
    <property type="entry name" value="RsuA_PseudoU_synthase"/>
</dbReference>
<protein>
    <recommendedName>
        <fullName evidence="5">Pseudouridine synthase</fullName>
        <ecNumber evidence="5">5.4.99.-</ecNumber>
    </recommendedName>
</protein>
<dbReference type="InterPro" id="IPR036986">
    <property type="entry name" value="S4_RNA-bd_sf"/>
</dbReference>
<dbReference type="RefSeq" id="WP_156683699.1">
    <property type="nucleotide sequence ID" value="NZ_CABWIB010000001.1"/>
</dbReference>
<dbReference type="PANTHER" id="PTHR47683">
    <property type="entry name" value="PSEUDOURIDINE SYNTHASE FAMILY PROTEIN-RELATED"/>
    <property type="match status" value="1"/>
</dbReference>
<comment type="similarity">
    <text evidence="1 5">Belongs to the pseudouridine synthase RsuA family.</text>
</comment>
<evidence type="ECO:0000313" key="7">
    <source>
        <dbReference type="EMBL" id="VWL85725.1"/>
    </source>
</evidence>
<evidence type="ECO:0000256" key="5">
    <source>
        <dbReference type="RuleBase" id="RU003887"/>
    </source>
</evidence>
<dbReference type="PROSITE" id="PS50889">
    <property type="entry name" value="S4"/>
    <property type="match status" value="1"/>
</dbReference>
<dbReference type="EMBL" id="CABWIB010000001">
    <property type="protein sequence ID" value="VWL85725.1"/>
    <property type="molecule type" value="Genomic_DNA"/>
</dbReference>
<dbReference type="SUPFAM" id="SSF55120">
    <property type="entry name" value="Pseudouridine synthase"/>
    <property type="match status" value="1"/>
</dbReference>
<dbReference type="InterPro" id="IPR020094">
    <property type="entry name" value="TruA/RsuA/RluB/E/F_N"/>
</dbReference>
<dbReference type="Gene3D" id="3.30.70.580">
    <property type="entry name" value="Pseudouridine synthase I, catalytic domain, N-terminal subdomain"/>
    <property type="match status" value="1"/>
</dbReference>
<dbReference type="Gene3D" id="3.30.70.1560">
    <property type="entry name" value="Alpha-L RNA-binding motif"/>
    <property type="match status" value="1"/>
</dbReference>
<evidence type="ECO:0000256" key="1">
    <source>
        <dbReference type="ARBA" id="ARBA00008348"/>
    </source>
</evidence>
<dbReference type="InterPro" id="IPR018496">
    <property type="entry name" value="PsdUridine_synth_RsuA/RluB_CS"/>
</dbReference>
<dbReference type="InterPro" id="IPR002942">
    <property type="entry name" value="S4_RNA-bd"/>
</dbReference>
<dbReference type="InterPro" id="IPR006145">
    <property type="entry name" value="PsdUridine_synth_RsuA/RluA"/>
</dbReference>
<proteinExistence type="inferred from homology"/>
<dbReference type="PANTHER" id="PTHR47683:SF4">
    <property type="entry name" value="PSEUDOURIDINE SYNTHASE"/>
    <property type="match status" value="1"/>
</dbReference>
<feature type="domain" description="RNA-binding S4" evidence="6">
    <location>
        <begin position="1"/>
        <end position="62"/>
    </location>
</feature>
<dbReference type="InterPro" id="IPR000748">
    <property type="entry name" value="PsdUridine_synth_RsuA/RluB/E/F"/>
</dbReference>
<name>A0A6I8ME37_9FUSO</name>
<dbReference type="Gene3D" id="3.10.290.10">
    <property type="entry name" value="RNA-binding S4 domain"/>
    <property type="match status" value="1"/>
</dbReference>
<dbReference type="Pfam" id="PF01479">
    <property type="entry name" value="S4"/>
    <property type="match status" value="1"/>
</dbReference>
<keyword evidence="3 5" id="KW-0413">Isomerase</keyword>
<dbReference type="GO" id="GO:0000455">
    <property type="term" value="P:enzyme-directed rRNA pseudouridine synthesis"/>
    <property type="evidence" value="ECO:0007669"/>
    <property type="project" value="UniProtKB-ARBA"/>
</dbReference>
<evidence type="ECO:0000256" key="2">
    <source>
        <dbReference type="ARBA" id="ARBA00022884"/>
    </source>
</evidence>
<dbReference type="CDD" id="cd00165">
    <property type="entry name" value="S4"/>
    <property type="match status" value="1"/>
</dbReference>
<evidence type="ECO:0000259" key="6">
    <source>
        <dbReference type="SMART" id="SM00363"/>
    </source>
</evidence>
<dbReference type="Proteomes" id="UP000419017">
    <property type="component" value="Unassembled WGS sequence"/>
</dbReference>
<evidence type="ECO:0000256" key="4">
    <source>
        <dbReference type="PROSITE-ProRule" id="PRU00182"/>
    </source>
</evidence>
<dbReference type="EC" id="5.4.99.-" evidence="5"/>
<dbReference type="InterPro" id="IPR020103">
    <property type="entry name" value="PsdUridine_synth_cat_dom_sf"/>
</dbReference>
<dbReference type="GO" id="GO:0120159">
    <property type="term" value="F:rRNA pseudouridine synthase activity"/>
    <property type="evidence" value="ECO:0007669"/>
    <property type="project" value="UniProtKB-ARBA"/>
</dbReference>
<organism evidence="7 8">
    <name type="scientific">Oceanivirga miroungae</name>
    <dbReference type="NCBI Taxonomy" id="1130046"/>
    <lineage>
        <taxon>Bacteria</taxon>
        <taxon>Fusobacteriati</taxon>
        <taxon>Fusobacteriota</taxon>
        <taxon>Fusobacteriia</taxon>
        <taxon>Fusobacteriales</taxon>
        <taxon>Leptotrichiaceae</taxon>
        <taxon>Oceanivirga</taxon>
    </lineage>
</organism>
<dbReference type="CDD" id="cd02553">
    <property type="entry name" value="PseudoU_synth_RsuA"/>
    <property type="match status" value="1"/>
</dbReference>
<gene>
    <name evidence="7" type="ORF">OMES3154_01013</name>
</gene>
<dbReference type="PROSITE" id="PS01149">
    <property type="entry name" value="PSI_RSU"/>
    <property type="match status" value="1"/>
</dbReference>
<evidence type="ECO:0000313" key="8">
    <source>
        <dbReference type="Proteomes" id="UP000419017"/>
    </source>
</evidence>
<keyword evidence="8" id="KW-1185">Reference proteome</keyword>
<dbReference type="NCBIfam" id="TIGR00093">
    <property type="entry name" value="pseudouridine synthase"/>
    <property type="match status" value="1"/>
</dbReference>
<accession>A0A6I8ME37</accession>
<keyword evidence="2 4" id="KW-0694">RNA-binding</keyword>
<dbReference type="SMART" id="SM00363">
    <property type="entry name" value="S4"/>
    <property type="match status" value="1"/>
</dbReference>
<sequence length="232" mass="26838">MRLDKYLANSGVATRSVVKKIIKSNRIKVNDKIVNDPKFDVKDEEVFFDNKKISYRKYVYIMLNKPKDYISATFDKKHKIVIDLLNNEYSTYDIFPVGRLDIDTEGLLILTNDGVLAHNLLAPKKHVLKKYYVEIESKISSSDILKLENGVDIGDHITKSDTKINLIDDKSLYISISEGKFHQVKRMFEAVSNKVTYLKRVMMNNLELDSNLKLGEFRELSEEELKLLKGEL</sequence>
<dbReference type="AlphaFoldDB" id="A0A6I8ME37"/>
<evidence type="ECO:0000256" key="3">
    <source>
        <dbReference type="ARBA" id="ARBA00023235"/>
    </source>
</evidence>
<reference evidence="7 8" key="1">
    <citation type="submission" date="2019-10" db="EMBL/GenBank/DDBJ databases">
        <authorList>
            <person name="Blom J."/>
        </authorList>
    </citation>
    <scope>NUCLEOTIDE SEQUENCE [LARGE SCALE GENOMIC DNA]</scope>
    <source>
        <strain evidence="7 8">ES3154-GLU</strain>
    </source>
</reference>
<dbReference type="InterPro" id="IPR042092">
    <property type="entry name" value="PsdUridine_s_RsuA/RluB/E/F_cat"/>
</dbReference>
<dbReference type="SUPFAM" id="SSF55174">
    <property type="entry name" value="Alpha-L RNA-binding motif"/>
    <property type="match status" value="1"/>
</dbReference>